<evidence type="ECO:0000256" key="1">
    <source>
        <dbReference type="SAM" id="MobiDB-lite"/>
    </source>
</evidence>
<gene>
    <name evidence="2" type="ORF">VitviT2T_014096</name>
</gene>
<evidence type="ECO:0000313" key="3">
    <source>
        <dbReference type="Proteomes" id="UP001227230"/>
    </source>
</evidence>
<evidence type="ECO:0000313" key="2">
    <source>
        <dbReference type="EMBL" id="WJZ95318.1"/>
    </source>
</evidence>
<sequence length="115" mass="12556">MARTRGAKSSSPSNRKRIPQEAPVQGPTSEPPRPEAASPPAKPAPQNPPARPYLTRSGGRPLQKRARVQSSEPIDLTEQYPVLCEFRTSLEQLSSEGHIFLISAPNGRQFEALDS</sequence>
<feature type="region of interest" description="Disordered" evidence="1">
    <location>
        <begin position="1"/>
        <end position="74"/>
    </location>
</feature>
<accession>A0ABY9CL31</accession>
<feature type="compositionally biased region" description="Pro residues" evidence="1">
    <location>
        <begin position="40"/>
        <end position="51"/>
    </location>
</feature>
<reference evidence="2 3" key="1">
    <citation type="journal article" date="2023" name="Hortic Res">
        <title>The complete reference genome for grapevine (Vitis vinifera L.) genetics and breeding.</title>
        <authorList>
            <person name="Shi X."/>
            <person name="Cao S."/>
            <person name="Wang X."/>
            <person name="Huang S."/>
            <person name="Wang Y."/>
            <person name="Liu Z."/>
            <person name="Liu W."/>
            <person name="Leng X."/>
            <person name="Peng Y."/>
            <person name="Wang N."/>
            <person name="Wang Y."/>
            <person name="Ma Z."/>
            <person name="Xu X."/>
            <person name="Zhang F."/>
            <person name="Xue H."/>
            <person name="Zhong H."/>
            <person name="Wang Y."/>
            <person name="Zhang K."/>
            <person name="Velt A."/>
            <person name="Avia K."/>
            <person name="Holtgrawe D."/>
            <person name="Grimplet J."/>
            <person name="Matus J.T."/>
            <person name="Ware D."/>
            <person name="Wu X."/>
            <person name="Wang H."/>
            <person name="Liu C."/>
            <person name="Fang Y."/>
            <person name="Rustenholz C."/>
            <person name="Cheng Z."/>
            <person name="Xiao H."/>
            <person name="Zhou Y."/>
        </authorList>
    </citation>
    <scope>NUCLEOTIDE SEQUENCE [LARGE SCALE GENOMIC DNA]</scope>
    <source>
        <strain evidence="3">cv. Pinot noir / PN40024</strain>
        <tissue evidence="2">Leaf</tissue>
    </source>
</reference>
<organism evidence="2 3">
    <name type="scientific">Vitis vinifera</name>
    <name type="common">Grape</name>
    <dbReference type="NCBI Taxonomy" id="29760"/>
    <lineage>
        <taxon>Eukaryota</taxon>
        <taxon>Viridiplantae</taxon>
        <taxon>Streptophyta</taxon>
        <taxon>Embryophyta</taxon>
        <taxon>Tracheophyta</taxon>
        <taxon>Spermatophyta</taxon>
        <taxon>Magnoliopsida</taxon>
        <taxon>eudicotyledons</taxon>
        <taxon>Gunneridae</taxon>
        <taxon>Pentapetalae</taxon>
        <taxon>rosids</taxon>
        <taxon>Vitales</taxon>
        <taxon>Vitaceae</taxon>
        <taxon>Viteae</taxon>
        <taxon>Vitis</taxon>
    </lineage>
</organism>
<dbReference type="Proteomes" id="UP001227230">
    <property type="component" value="Chromosome 9"/>
</dbReference>
<protein>
    <submittedName>
        <fullName evidence="2">Uncharacterized protein</fullName>
    </submittedName>
</protein>
<keyword evidence="3" id="KW-1185">Reference proteome</keyword>
<dbReference type="EMBL" id="CP126656">
    <property type="protein sequence ID" value="WJZ95318.1"/>
    <property type="molecule type" value="Genomic_DNA"/>
</dbReference>
<proteinExistence type="predicted"/>
<name>A0ABY9CL31_VITVI</name>